<dbReference type="AlphaFoldDB" id="H5Y364"/>
<dbReference type="RefSeq" id="WP_007781534.1">
    <property type="nucleotide sequence ID" value="NZ_CM001441.1"/>
</dbReference>
<evidence type="ECO:0000313" key="2">
    <source>
        <dbReference type="Proteomes" id="UP000005104"/>
    </source>
</evidence>
<dbReference type="Proteomes" id="UP000005104">
    <property type="component" value="Chromosome"/>
</dbReference>
<dbReference type="STRING" id="768710.DesyoDRAFT_1630"/>
<dbReference type="eggNOG" id="ENOG5030VJA">
    <property type="taxonomic scope" value="Bacteria"/>
</dbReference>
<organism evidence="1 2">
    <name type="scientific">Desulfosporosinus youngiae DSM 17734</name>
    <dbReference type="NCBI Taxonomy" id="768710"/>
    <lineage>
        <taxon>Bacteria</taxon>
        <taxon>Bacillati</taxon>
        <taxon>Bacillota</taxon>
        <taxon>Clostridia</taxon>
        <taxon>Eubacteriales</taxon>
        <taxon>Desulfitobacteriaceae</taxon>
        <taxon>Desulfosporosinus</taxon>
    </lineage>
</organism>
<accession>H5Y364</accession>
<keyword evidence="2" id="KW-1185">Reference proteome</keyword>
<evidence type="ECO:0000313" key="1">
    <source>
        <dbReference type="EMBL" id="EHQ88759.1"/>
    </source>
</evidence>
<name>H5Y364_9FIRM</name>
<sequence length="152" mass="17371">MLTKKLSIALLLFLCFGIISYYTINNHIPKEAPVPIVEYNNKLIPTTESMYNWFDKGKGGNSHLALPPEENTKDLEAIAVEQNRDIMIKFDTKYQPQQIEIIHWTQGRIKSSLILNGMTFKTATVPGIYVYEVIGKWDETHQSAHSFGIEVK</sequence>
<proteinExistence type="predicted"/>
<protein>
    <submittedName>
        <fullName evidence="1">Uncharacterized protein</fullName>
    </submittedName>
</protein>
<dbReference type="HOGENOM" id="CLU_1568023_0_0_9"/>
<dbReference type="OrthoDB" id="1797983at2"/>
<dbReference type="EMBL" id="CM001441">
    <property type="protein sequence ID" value="EHQ88759.1"/>
    <property type="molecule type" value="Genomic_DNA"/>
</dbReference>
<reference evidence="1 2" key="1">
    <citation type="submission" date="2011-11" db="EMBL/GenBank/DDBJ databases">
        <title>The Noncontiguous Finished genome of Desulfosporosinus youngiae DSM 17734.</title>
        <authorList>
            <consortium name="US DOE Joint Genome Institute (JGI-PGF)"/>
            <person name="Lucas S."/>
            <person name="Han J."/>
            <person name="Lapidus A."/>
            <person name="Cheng J.-F."/>
            <person name="Goodwin L."/>
            <person name="Pitluck S."/>
            <person name="Peters L."/>
            <person name="Ovchinnikova G."/>
            <person name="Lu M."/>
            <person name="Land M.L."/>
            <person name="Hauser L."/>
            <person name="Pester M."/>
            <person name="Spring S."/>
            <person name="Ollivier B."/>
            <person name="Rattei T."/>
            <person name="Klenk H.-P."/>
            <person name="Wagner M."/>
            <person name="Loy A."/>
            <person name="Woyke T.J."/>
        </authorList>
    </citation>
    <scope>NUCLEOTIDE SEQUENCE [LARGE SCALE GENOMIC DNA]</scope>
    <source>
        <strain evidence="1 2">DSM 17734</strain>
    </source>
</reference>
<gene>
    <name evidence="1" type="ORF">DesyoDRAFT_1630</name>
</gene>